<evidence type="ECO:0000313" key="3">
    <source>
        <dbReference type="Proteomes" id="UP000299102"/>
    </source>
</evidence>
<dbReference type="EMBL" id="BGZK01001342">
    <property type="protein sequence ID" value="GBP77679.1"/>
    <property type="molecule type" value="Genomic_DNA"/>
</dbReference>
<feature type="region of interest" description="Disordered" evidence="1">
    <location>
        <begin position="140"/>
        <end position="159"/>
    </location>
</feature>
<reference evidence="2 3" key="1">
    <citation type="journal article" date="2019" name="Commun. Biol.">
        <title>The bagworm genome reveals a unique fibroin gene that provides high tensile strength.</title>
        <authorList>
            <person name="Kono N."/>
            <person name="Nakamura H."/>
            <person name="Ohtoshi R."/>
            <person name="Tomita M."/>
            <person name="Numata K."/>
            <person name="Arakawa K."/>
        </authorList>
    </citation>
    <scope>NUCLEOTIDE SEQUENCE [LARGE SCALE GENOMIC DNA]</scope>
</reference>
<proteinExistence type="predicted"/>
<comment type="caution">
    <text evidence="2">The sequence shown here is derived from an EMBL/GenBank/DDBJ whole genome shotgun (WGS) entry which is preliminary data.</text>
</comment>
<name>A0A4C1YSQ6_EUMVA</name>
<accession>A0A4C1YSQ6</accession>
<feature type="region of interest" description="Disordered" evidence="1">
    <location>
        <begin position="74"/>
        <end position="108"/>
    </location>
</feature>
<gene>
    <name evidence="2" type="ORF">EVAR_60391_1</name>
</gene>
<evidence type="ECO:0000313" key="2">
    <source>
        <dbReference type="EMBL" id="GBP77679.1"/>
    </source>
</evidence>
<evidence type="ECO:0000256" key="1">
    <source>
        <dbReference type="SAM" id="MobiDB-lite"/>
    </source>
</evidence>
<organism evidence="2 3">
    <name type="scientific">Eumeta variegata</name>
    <name type="common">Bagworm moth</name>
    <name type="synonym">Eumeta japonica</name>
    <dbReference type="NCBI Taxonomy" id="151549"/>
    <lineage>
        <taxon>Eukaryota</taxon>
        <taxon>Metazoa</taxon>
        <taxon>Ecdysozoa</taxon>
        <taxon>Arthropoda</taxon>
        <taxon>Hexapoda</taxon>
        <taxon>Insecta</taxon>
        <taxon>Pterygota</taxon>
        <taxon>Neoptera</taxon>
        <taxon>Endopterygota</taxon>
        <taxon>Lepidoptera</taxon>
        <taxon>Glossata</taxon>
        <taxon>Ditrysia</taxon>
        <taxon>Tineoidea</taxon>
        <taxon>Psychidae</taxon>
        <taxon>Oiketicinae</taxon>
        <taxon>Eumeta</taxon>
    </lineage>
</organism>
<protein>
    <submittedName>
        <fullName evidence="2">Uncharacterized protein</fullName>
    </submittedName>
</protein>
<keyword evidence="3" id="KW-1185">Reference proteome</keyword>
<sequence>MTPHFSSLTPFVHLLIEAISSYDMRRLCTCVRNLQWTRTRRATLMWVERRTGRAACGGAFCTARFQRGPFTRAAAGPRRSRRRCGRRPDAIQRPLAPDKGALLPGESRDEAPTRFLSHTRTSLSIAFQCPGEIVDLLKQKPPCDSGLDSDGPHSPNPDTFFAKLNKKNPEMSVKVRLGRRRRILHSR</sequence>
<dbReference type="AlphaFoldDB" id="A0A4C1YSQ6"/>
<dbReference type="Proteomes" id="UP000299102">
    <property type="component" value="Unassembled WGS sequence"/>
</dbReference>